<organism evidence="1 2">
    <name type="scientific">Cyclocybe aegerita</name>
    <name type="common">Black poplar mushroom</name>
    <name type="synonym">Agrocybe aegerita</name>
    <dbReference type="NCBI Taxonomy" id="1973307"/>
    <lineage>
        <taxon>Eukaryota</taxon>
        <taxon>Fungi</taxon>
        <taxon>Dikarya</taxon>
        <taxon>Basidiomycota</taxon>
        <taxon>Agaricomycotina</taxon>
        <taxon>Agaricomycetes</taxon>
        <taxon>Agaricomycetidae</taxon>
        <taxon>Agaricales</taxon>
        <taxon>Agaricineae</taxon>
        <taxon>Bolbitiaceae</taxon>
        <taxon>Cyclocybe</taxon>
    </lineage>
</organism>
<accession>A0A8S0WS20</accession>
<protein>
    <submittedName>
        <fullName evidence="1">Uncharacterized protein</fullName>
    </submittedName>
</protein>
<proteinExistence type="predicted"/>
<evidence type="ECO:0000313" key="1">
    <source>
        <dbReference type="EMBL" id="CAA7269417.1"/>
    </source>
</evidence>
<keyword evidence="2" id="KW-1185">Reference proteome</keyword>
<name>A0A8S0WS20_CYCAE</name>
<dbReference type="Proteomes" id="UP000467700">
    <property type="component" value="Unassembled WGS sequence"/>
</dbReference>
<gene>
    <name evidence="1" type="ORF">AAE3_LOCUS11665</name>
</gene>
<evidence type="ECO:0000313" key="2">
    <source>
        <dbReference type="Proteomes" id="UP000467700"/>
    </source>
</evidence>
<dbReference type="EMBL" id="CACVBS010000078">
    <property type="protein sequence ID" value="CAA7269417.1"/>
    <property type="molecule type" value="Genomic_DNA"/>
</dbReference>
<dbReference type="AlphaFoldDB" id="A0A8S0WS20"/>
<reference evidence="1 2" key="1">
    <citation type="submission" date="2020-01" db="EMBL/GenBank/DDBJ databases">
        <authorList>
            <person name="Gupta K D."/>
        </authorList>
    </citation>
    <scope>NUCLEOTIDE SEQUENCE [LARGE SCALE GENOMIC DNA]</scope>
</reference>
<sequence length="328" mass="36668">MMGNADGSSNVGNSPSCFDYAHHSRDLASSALVEMVSRPNLKSLHLFRIHMMPVDFLDHCEGLKSLCIEDSWGISSNNIAPKPLVGCPIIPLDEILVARSSILLDVLLRSKGRIDLSHVQKVTAEIEDDPSTETSWKLIQHASQTLTTLALVVRKPKFLRFFVDRAQPPALRPLITLSSLTLLRTLSFSLVLNGNVDPQRHNPLHTLCLLLHTPGPMLEENWVGAPRSRGAGERPSTFLSELDDVLCDAQTLPHLAQAELEIILPEADEGSSEDFVTDMDYEGDDKVDAWEARRLPTVYELRRNLKKMMKQTHRRLGNELHIVQLEVP</sequence>
<comment type="caution">
    <text evidence="1">The sequence shown here is derived from an EMBL/GenBank/DDBJ whole genome shotgun (WGS) entry which is preliminary data.</text>
</comment>